<dbReference type="InterPro" id="IPR015946">
    <property type="entry name" value="KH_dom-like_a/b"/>
</dbReference>
<dbReference type="InterPro" id="IPR036102">
    <property type="entry name" value="OsmC/Ohrsf"/>
</dbReference>
<evidence type="ECO:0000313" key="2">
    <source>
        <dbReference type="EMBL" id="MBL7261465.1"/>
    </source>
</evidence>
<evidence type="ECO:0000313" key="3">
    <source>
        <dbReference type="Proteomes" id="UP000598996"/>
    </source>
</evidence>
<dbReference type="PANTHER" id="PTHR42830">
    <property type="entry name" value="OSMOTICALLY INDUCIBLE FAMILY PROTEIN"/>
    <property type="match status" value="1"/>
</dbReference>
<organism evidence="2 3">
    <name type="scientific">Paractinoplanes lichenicola</name>
    <dbReference type="NCBI Taxonomy" id="2802976"/>
    <lineage>
        <taxon>Bacteria</taxon>
        <taxon>Bacillati</taxon>
        <taxon>Actinomycetota</taxon>
        <taxon>Actinomycetes</taxon>
        <taxon>Micromonosporales</taxon>
        <taxon>Micromonosporaceae</taxon>
        <taxon>Paractinoplanes</taxon>
    </lineage>
</organism>
<sequence>MPIRSASARWQGNLTEGSGTIKTGKGGIQGNYSFKSRFEEGEGTNPEELIGAAHAGCFSMAFSKALADAGFTPTSVETVAKVHMDKTDAGFSVTKIDLETVGDVPGVDDGTFQKIAEDAKANCPISRLLSPGAEITLSAKLS</sequence>
<dbReference type="Pfam" id="PF02566">
    <property type="entry name" value="OsmC"/>
    <property type="match status" value="1"/>
</dbReference>
<proteinExistence type="predicted"/>
<dbReference type="Gene3D" id="3.30.300.20">
    <property type="match status" value="1"/>
</dbReference>
<dbReference type="PANTHER" id="PTHR42830:SF1">
    <property type="entry name" value="OSMOTICALLY INDUCIBLE FAMILY PROTEIN"/>
    <property type="match status" value="1"/>
</dbReference>
<dbReference type="SUPFAM" id="SSF82784">
    <property type="entry name" value="OsmC-like"/>
    <property type="match status" value="1"/>
</dbReference>
<evidence type="ECO:0000256" key="1">
    <source>
        <dbReference type="SAM" id="MobiDB-lite"/>
    </source>
</evidence>
<dbReference type="InterPro" id="IPR019904">
    <property type="entry name" value="Peroxiredoxin_OsmC"/>
</dbReference>
<dbReference type="EMBL" id="JAENHO010000019">
    <property type="protein sequence ID" value="MBL7261465.1"/>
    <property type="molecule type" value="Genomic_DNA"/>
</dbReference>
<keyword evidence="3" id="KW-1185">Reference proteome</keyword>
<reference evidence="2 3" key="1">
    <citation type="submission" date="2021-01" db="EMBL/GenBank/DDBJ databases">
        <title>Actinoplanes sp. nov. LDG1-01 isolated from lichen.</title>
        <authorList>
            <person name="Saeng-In P."/>
            <person name="Phongsopitanun W."/>
            <person name="Kanchanasin P."/>
            <person name="Yuki M."/>
            <person name="Kudo T."/>
            <person name="Ohkuma M."/>
            <person name="Tanasupawat S."/>
        </authorList>
    </citation>
    <scope>NUCLEOTIDE SEQUENCE [LARGE SCALE GENOMIC DNA]</scope>
    <source>
        <strain evidence="2 3">LDG1-01</strain>
    </source>
</reference>
<dbReference type="InterPro" id="IPR003718">
    <property type="entry name" value="OsmC/Ohr_fam"/>
</dbReference>
<feature type="region of interest" description="Disordered" evidence="1">
    <location>
        <begin position="1"/>
        <end position="22"/>
    </location>
</feature>
<accession>A0ABS1W405</accession>
<comment type="caution">
    <text evidence="2">The sequence shown here is derived from an EMBL/GenBank/DDBJ whole genome shotgun (WGS) entry which is preliminary data.</text>
</comment>
<name>A0ABS1W405_9ACTN</name>
<protein>
    <submittedName>
        <fullName evidence="2">OsmC family protein</fullName>
    </submittedName>
</protein>
<dbReference type="Proteomes" id="UP000598996">
    <property type="component" value="Unassembled WGS sequence"/>
</dbReference>
<dbReference type="RefSeq" id="WP_202998223.1">
    <property type="nucleotide sequence ID" value="NZ_JAENHO010000019.1"/>
</dbReference>
<dbReference type="InterPro" id="IPR052707">
    <property type="entry name" value="OsmC_Ohr_Peroxiredoxin"/>
</dbReference>
<gene>
    <name evidence="2" type="ORF">JKJ07_44995</name>
</gene>
<dbReference type="NCBIfam" id="TIGR03562">
    <property type="entry name" value="osmo_induc_OsmC"/>
    <property type="match status" value="1"/>
</dbReference>